<gene>
    <name evidence="1" type="ORF">Glove_406g97</name>
</gene>
<evidence type="ECO:0000313" key="2">
    <source>
        <dbReference type="Proteomes" id="UP000266861"/>
    </source>
</evidence>
<protein>
    <submittedName>
        <fullName evidence="1">Uncharacterized protein</fullName>
    </submittedName>
</protein>
<dbReference type="EMBL" id="PQFF01000361">
    <property type="protein sequence ID" value="RHZ56127.1"/>
    <property type="molecule type" value="Genomic_DNA"/>
</dbReference>
<proteinExistence type="predicted"/>
<accession>A0A397GZN0</accession>
<evidence type="ECO:0000313" key="1">
    <source>
        <dbReference type="EMBL" id="RHZ56127.1"/>
    </source>
</evidence>
<comment type="caution">
    <text evidence="1">The sequence shown here is derived from an EMBL/GenBank/DDBJ whole genome shotgun (WGS) entry which is preliminary data.</text>
</comment>
<reference evidence="1 2" key="1">
    <citation type="submission" date="2018-08" db="EMBL/GenBank/DDBJ databases">
        <title>Genome and evolution of the arbuscular mycorrhizal fungus Diversispora epigaea (formerly Glomus versiforme) and its bacterial endosymbionts.</title>
        <authorList>
            <person name="Sun X."/>
            <person name="Fei Z."/>
            <person name="Harrison M."/>
        </authorList>
    </citation>
    <scope>NUCLEOTIDE SEQUENCE [LARGE SCALE GENOMIC DNA]</scope>
    <source>
        <strain evidence="1 2">IT104</strain>
    </source>
</reference>
<organism evidence="1 2">
    <name type="scientific">Diversispora epigaea</name>
    <dbReference type="NCBI Taxonomy" id="1348612"/>
    <lineage>
        <taxon>Eukaryota</taxon>
        <taxon>Fungi</taxon>
        <taxon>Fungi incertae sedis</taxon>
        <taxon>Mucoromycota</taxon>
        <taxon>Glomeromycotina</taxon>
        <taxon>Glomeromycetes</taxon>
        <taxon>Diversisporales</taxon>
        <taxon>Diversisporaceae</taxon>
        <taxon>Diversispora</taxon>
    </lineage>
</organism>
<dbReference type="AlphaFoldDB" id="A0A397GZN0"/>
<dbReference type="Proteomes" id="UP000266861">
    <property type="component" value="Unassembled WGS sequence"/>
</dbReference>
<sequence>MSMLSKYNIKQGGTLHLLPFIGGGLNLEGKFDVTEIKLRNKLTFFFHIFFERKGYCKNCNCKAYNKDRVIVRWGYRDFDFYYNEHECLCPLCNKHVEPITCGFYNTHWKYEGVKKVKGCPPCSIMV</sequence>
<dbReference type="OrthoDB" id="428577at2759"/>
<name>A0A397GZN0_9GLOM</name>
<keyword evidence="2" id="KW-1185">Reference proteome</keyword>